<dbReference type="Proteomes" id="UP000095284">
    <property type="component" value="Unplaced"/>
</dbReference>
<proteinExistence type="predicted"/>
<evidence type="ECO:0000259" key="1">
    <source>
        <dbReference type="PROSITE" id="PS50181"/>
    </source>
</evidence>
<evidence type="ECO:0000313" key="3">
    <source>
        <dbReference type="Proteomes" id="UP000095284"/>
    </source>
</evidence>
<dbReference type="WBParaSite" id="BXY_0685200.1">
    <property type="protein sequence ID" value="BXY_0685200.1"/>
    <property type="gene ID" value="BXY_0685200"/>
</dbReference>
<protein>
    <submittedName>
        <fullName evidence="2">(pine wood nematode) hypothetical protein</fullName>
    </submittedName>
    <submittedName>
        <fullName evidence="5">F-box domain-containing protein</fullName>
    </submittedName>
</protein>
<dbReference type="OrthoDB" id="10470074at2759"/>
<dbReference type="Proteomes" id="UP000659654">
    <property type="component" value="Unassembled WGS sequence"/>
</dbReference>
<evidence type="ECO:0000313" key="4">
    <source>
        <dbReference type="Proteomes" id="UP000659654"/>
    </source>
</evidence>
<dbReference type="SUPFAM" id="SSF81383">
    <property type="entry name" value="F-box domain"/>
    <property type="match status" value="1"/>
</dbReference>
<dbReference type="SMART" id="SM00256">
    <property type="entry name" value="FBOX"/>
    <property type="match status" value="1"/>
</dbReference>
<gene>
    <name evidence="2" type="ORF">BXYJ_LOCUS671</name>
</gene>
<dbReference type="EMBL" id="CAJFDI010000001">
    <property type="protein sequence ID" value="CAD5208435.1"/>
    <property type="molecule type" value="Genomic_DNA"/>
</dbReference>
<dbReference type="PROSITE" id="PS50181">
    <property type="entry name" value="FBOX"/>
    <property type="match status" value="1"/>
</dbReference>
<dbReference type="InterPro" id="IPR001810">
    <property type="entry name" value="F-box_dom"/>
</dbReference>
<feature type="domain" description="F-box" evidence="1">
    <location>
        <begin position="84"/>
        <end position="128"/>
    </location>
</feature>
<sequence length="218" mass="25450">MVLTHVINIMVEFTHRAEGCIYNLCRIIEFSKELKTLRADFFELHCKYKNELKAGKSTLHTTTKQLYEDYGDLLTGKDISEPKFTLFPALPIEIQYQILEKIPTSSLLYCRLCSQHLNSLTKTVFRHRKRKASDELVKYLKTTRITDKCFGRNTIPYAEWPVGILRRAKWIRPKSSDACVTMPLKKLARILKCFEFSEKQLKQLNPDQFKLISVQNGV</sequence>
<reference evidence="5" key="1">
    <citation type="submission" date="2016-11" db="UniProtKB">
        <authorList>
            <consortium name="WormBaseParasite"/>
        </authorList>
    </citation>
    <scope>IDENTIFICATION</scope>
</reference>
<dbReference type="Pfam" id="PF00646">
    <property type="entry name" value="F-box"/>
    <property type="match status" value="1"/>
</dbReference>
<organism evidence="3 5">
    <name type="scientific">Bursaphelenchus xylophilus</name>
    <name type="common">Pinewood nematode worm</name>
    <name type="synonym">Aphelenchoides xylophilus</name>
    <dbReference type="NCBI Taxonomy" id="6326"/>
    <lineage>
        <taxon>Eukaryota</taxon>
        <taxon>Metazoa</taxon>
        <taxon>Ecdysozoa</taxon>
        <taxon>Nematoda</taxon>
        <taxon>Chromadorea</taxon>
        <taxon>Rhabditida</taxon>
        <taxon>Tylenchina</taxon>
        <taxon>Tylenchomorpha</taxon>
        <taxon>Aphelenchoidea</taxon>
        <taxon>Aphelenchoididae</taxon>
        <taxon>Bursaphelenchus</taxon>
    </lineage>
</organism>
<accession>A0A1I7S1H5</accession>
<reference evidence="2" key="2">
    <citation type="submission" date="2020-09" db="EMBL/GenBank/DDBJ databases">
        <authorList>
            <person name="Kikuchi T."/>
        </authorList>
    </citation>
    <scope>NUCLEOTIDE SEQUENCE</scope>
    <source>
        <strain evidence="2">Ka4C1</strain>
    </source>
</reference>
<evidence type="ECO:0000313" key="5">
    <source>
        <dbReference type="WBParaSite" id="BXY_0685200.1"/>
    </source>
</evidence>
<name>A0A1I7S1H5_BURXY</name>
<dbReference type="Proteomes" id="UP000582659">
    <property type="component" value="Unassembled WGS sequence"/>
</dbReference>
<dbReference type="InterPro" id="IPR036047">
    <property type="entry name" value="F-box-like_dom_sf"/>
</dbReference>
<dbReference type="EMBL" id="CAJFCV020000001">
    <property type="protein sequence ID" value="CAG9081484.1"/>
    <property type="molecule type" value="Genomic_DNA"/>
</dbReference>
<dbReference type="AlphaFoldDB" id="A0A1I7S1H5"/>
<evidence type="ECO:0000313" key="2">
    <source>
        <dbReference type="EMBL" id="CAD5208435.1"/>
    </source>
</evidence>
<keyword evidence="4" id="KW-1185">Reference proteome</keyword>